<evidence type="ECO:0000259" key="1">
    <source>
        <dbReference type="Pfam" id="PF19898"/>
    </source>
</evidence>
<accession>A0A5B7ZZU1</accession>
<dbReference type="EMBL" id="CP040896">
    <property type="protein sequence ID" value="QDA60003.1"/>
    <property type="molecule type" value="Genomic_DNA"/>
</dbReference>
<name>A0A5B7ZZU1_9BACT</name>
<keyword evidence="3" id="KW-1185">Reference proteome</keyword>
<dbReference type="RefSeq" id="WP_139515181.1">
    <property type="nucleotide sequence ID" value="NZ_CP040896.1"/>
</dbReference>
<dbReference type="AlphaFoldDB" id="A0A5B7ZZU1"/>
<dbReference type="KEGG" id="hyj:FHG12_07710"/>
<protein>
    <recommendedName>
        <fullName evidence="1">DUF6371 domain-containing protein</fullName>
    </recommendedName>
</protein>
<organism evidence="2 3">
    <name type="scientific">Hymenobacter jejuensis</name>
    <dbReference type="NCBI Taxonomy" id="2502781"/>
    <lineage>
        <taxon>Bacteria</taxon>
        <taxon>Pseudomonadati</taxon>
        <taxon>Bacteroidota</taxon>
        <taxon>Cytophagia</taxon>
        <taxon>Cytophagales</taxon>
        <taxon>Hymenobacteraceae</taxon>
        <taxon>Hymenobacter</taxon>
    </lineage>
</organism>
<dbReference type="InterPro" id="IPR045951">
    <property type="entry name" value="DUF6371"/>
</dbReference>
<dbReference type="OrthoDB" id="1068350at2"/>
<evidence type="ECO:0000313" key="3">
    <source>
        <dbReference type="Proteomes" id="UP000305398"/>
    </source>
</evidence>
<reference evidence="2 3" key="1">
    <citation type="submission" date="2019-06" db="EMBL/GenBank/DDBJ databases">
        <authorList>
            <person name="Srinivasan S."/>
        </authorList>
    </citation>
    <scope>NUCLEOTIDE SEQUENCE [LARGE SCALE GENOMIC DNA]</scope>
    <source>
        <strain evidence="2 3">17J68-5</strain>
    </source>
</reference>
<dbReference type="Proteomes" id="UP000305398">
    <property type="component" value="Chromosome"/>
</dbReference>
<gene>
    <name evidence="2" type="ORF">FHG12_07710</name>
</gene>
<sequence>MPKPPAPKPVLSIPLEVVTATLRRYEDNNLGQLLRERFGVGTANALVDRFCLGTCAYWPGATVFWLIDEQGRVRGGQVVQFDETGHTLKHQRPDGSICRHTGWVHTALSQAYQRRGEPLPSWLIEYKEYGEKSPCLFGLPQLTNAPAGQPVALVESAKTAIVTTVYMPEFIWLATMGISYLTPSRLEPLRKRRIVLYPDAGAYERWQTKALELRGLGFNVDVSDELEKIVTEDERQAGYDAADVLLGEWPGYPPDWDE</sequence>
<proteinExistence type="predicted"/>
<feature type="domain" description="DUF6371" evidence="1">
    <location>
        <begin position="28"/>
        <end position="199"/>
    </location>
</feature>
<dbReference type="Pfam" id="PF19898">
    <property type="entry name" value="DUF6371"/>
    <property type="match status" value="1"/>
</dbReference>
<evidence type="ECO:0000313" key="2">
    <source>
        <dbReference type="EMBL" id="QDA60003.1"/>
    </source>
</evidence>